<feature type="region of interest" description="Disordered" evidence="2">
    <location>
        <begin position="420"/>
        <end position="517"/>
    </location>
</feature>
<dbReference type="Gene3D" id="2.30.30.40">
    <property type="entry name" value="SH3 Domains"/>
    <property type="match status" value="2"/>
</dbReference>
<evidence type="ECO:0000313" key="6">
    <source>
        <dbReference type="Proteomes" id="UP000245119"/>
    </source>
</evidence>
<feature type="compositionally biased region" description="Low complexity" evidence="2">
    <location>
        <begin position="444"/>
        <end position="455"/>
    </location>
</feature>
<evidence type="ECO:0000256" key="1">
    <source>
        <dbReference type="SAM" id="Coils"/>
    </source>
</evidence>
<sequence>MSEELPAPVPVTGEDSSSMRYALPGQPMSDDRMESDDSPGNTDRRPSVVAESHKREVLSIDEVYPAKDNQKNSPEQNDSRCVQTDGLEECGHITETKRDFPDDRKACLQEEEVAIIKEILLQLIPEDMAAGVIMETKVLDENEADIGMENTHSSPEVFEHSVSGQILYHSQSQPALGVGMSDSSVAQRLINSLLWEEKLQKTTSQILKKQESLDRTIQSQRETIDCMQQEISHLKNRLQSVDESVQSRQLKSEEALKKELMGYLEKTAEEHYRDFSELLKKSTKGLPELLHWQHEFEGHEKRTLESAVTQVQKCVFSIRKWWLKGESQGKSEERRHQGLLMQLFQMQSQFEKRVRAVEEALSYQTSLAQETDSAVLGAEGGTASYAGALSEMEKTTEWRAKEEITFNQYDHLRLEAPQLETSAQNSRTRSLESLSASLPADSATGQTEEMQQLEETTPKTPVDVTITQGSQNTKSSFETSVDGSTSNADVKESDMSRSPTEREPEDTDKKQPPPRAKSLDTILCLDVSASVVENPGLETVKQIALKFVDGVEDLMEEMDLEENIAVVTMGKKAKVIQHLTNDLSLVREAIESVDNEAGGRSPFMQALLVCLAANKGRGGIVNVAGVYKVYPRIIFITDGHPTDESVESGSDSPTNLSQVKFSLVQLITEISSKKHKSTPKPIFWVPVGTKANMAFLDSLAELCGGRSVPAEDIKSLCRYFKIHQTAGRLYKMIKNHPDRYVDQQMQSVVTAISPNLTINEQRTVLEIVMKLKDKPPEEEEPEADSFGNLYEDKEKVKTGELLPLGTRVVRGPDWKWKNQDTDGAGTVIQHDKENNWIYVKWDNGTHNAYRYNENGKVDVEESKHHPRELPLDSPSLDFGVRVVRGPDWKFENQDGKGPGIVVRWRKSDGKCKVRWDNTGTFHEYYYSAKRGHEVQIYTPQFARDGTILQTDNGKPTEESVGQTSSMSLLLFCFQRLFLCGSGEMRIGGGDSTVKTFLFKLENEYQKRQQGSAVIMKNGISWRVSFKTWQEKAVDKGIAHDVERELVDEEGKNDLLAFEISLQID</sequence>
<keyword evidence="1" id="KW-0175">Coiled coil</keyword>
<feature type="compositionally biased region" description="Polar residues" evidence="2">
    <location>
        <begin position="71"/>
        <end position="81"/>
    </location>
</feature>
<evidence type="ECO:0000256" key="2">
    <source>
        <dbReference type="SAM" id="MobiDB-lite"/>
    </source>
</evidence>
<evidence type="ECO:0000313" key="5">
    <source>
        <dbReference type="EMBL" id="PVD19958.1"/>
    </source>
</evidence>
<dbReference type="SUPFAM" id="SSF53300">
    <property type="entry name" value="vWA-like"/>
    <property type="match status" value="1"/>
</dbReference>
<dbReference type="Pfam" id="PF13519">
    <property type="entry name" value="VWA_2"/>
    <property type="match status" value="1"/>
</dbReference>
<dbReference type="InterPro" id="IPR037252">
    <property type="entry name" value="Mib_Herc2_sf"/>
</dbReference>
<dbReference type="Pfam" id="PF06701">
    <property type="entry name" value="MIB_HERC2"/>
    <property type="match status" value="1"/>
</dbReference>
<accession>A0A2T7NFK3</accession>
<evidence type="ECO:0008006" key="7">
    <source>
        <dbReference type="Google" id="ProtNLM"/>
    </source>
</evidence>
<dbReference type="InterPro" id="IPR036465">
    <property type="entry name" value="vWFA_dom_sf"/>
</dbReference>
<dbReference type="SUPFAM" id="SSF159034">
    <property type="entry name" value="Mib/herc2 domain-like"/>
    <property type="match status" value="2"/>
</dbReference>
<reference evidence="5 6" key="1">
    <citation type="submission" date="2018-04" db="EMBL/GenBank/DDBJ databases">
        <title>The genome of golden apple snail Pomacea canaliculata provides insight into stress tolerance and invasive adaptation.</title>
        <authorList>
            <person name="Liu C."/>
            <person name="Liu B."/>
            <person name="Ren Y."/>
            <person name="Zhang Y."/>
            <person name="Wang H."/>
            <person name="Li S."/>
            <person name="Jiang F."/>
            <person name="Yin L."/>
            <person name="Zhang G."/>
            <person name="Qian W."/>
            <person name="Fan W."/>
        </authorList>
    </citation>
    <scope>NUCLEOTIDE SEQUENCE [LARGE SCALE GENOMIC DNA]</scope>
    <source>
        <strain evidence="5">SZHN2017</strain>
        <tissue evidence="5">Muscle</tissue>
    </source>
</reference>
<protein>
    <recommendedName>
        <fullName evidence="7">VWFA domain-containing protein</fullName>
    </recommendedName>
</protein>
<evidence type="ECO:0000259" key="4">
    <source>
        <dbReference type="PROSITE" id="PS51416"/>
    </source>
</evidence>
<feature type="compositionally biased region" description="Polar residues" evidence="2">
    <location>
        <begin position="465"/>
        <end position="488"/>
    </location>
</feature>
<dbReference type="SMART" id="SM00327">
    <property type="entry name" value="VWA"/>
    <property type="match status" value="1"/>
</dbReference>
<dbReference type="InterPro" id="IPR002035">
    <property type="entry name" value="VWF_A"/>
</dbReference>
<dbReference type="GO" id="GO:0046872">
    <property type="term" value="F:metal ion binding"/>
    <property type="evidence" value="ECO:0007669"/>
    <property type="project" value="InterPro"/>
</dbReference>
<dbReference type="OrthoDB" id="438049at2759"/>
<feature type="domain" description="MIB/HERC2" evidence="4">
    <location>
        <begin position="794"/>
        <end position="865"/>
    </location>
</feature>
<dbReference type="PROSITE" id="PS50234">
    <property type="entry name" value="VWFA"/>
    <property type="match status" value="1"/>
</dbReference>
<organism evidence="5 6">
    <name type="scientific">Pomacea canaliculata</name>
    <name type="common">Golden apple snail</name>
    <dbReference type="NCBI Taxonomy" id="400727"/>
    <lineage>
        <taxon>Eukaryota</taxon>
        <taxon>Metazoa</taxon>
        <taxon>Spiralia</taxon>
        <taxon>Lophotrochozoa</taxon>
        <taxon>Mollusca</taxon>
        <taxon>Gastropoda</taxon>
        <taxon>Caenogastropoda</taxon>
        <taxon>Architaenioglossa</taxon>
        <taxon>Ampullarioidea</taxon>
        <taxon>Ampullariidae</taxon>
        <taxon>Pomacea</taxon>
    </lineage>
</organism>
<dbReference type="PROSITE" id="PS51416">
    <property type="entry name" value="MIB_HERC2"/>
    <property type="match status" value="2"/>
</dbReference>
<dbReference type="InterPro" id="IPR010606">
    <property type="entry name" value="Mib_Herc2"/>
</dbReference>
<evidence type="ECO:0000259" key="3">
    <source>
        <dbReference type="PROSITE" id="PS50234"/>
    </source>
</evidence>
<dbReference type="CDD" id="cd00198">
    <property type="entry name" value="vWFA"/>
    <property type="match status" value="1"/>
</dbReference>
<feature type="region of interest" description="Disordered" evidence="2">
    <location>
        <begin position="1"/>
        <end position="81"/>
    </location>
</feature>
<feature type="coiled-coil region" evidence="1">
    <location>
        <begin position="210"/>
        <end position="244"/>
    </location>
</feature>
<proteinExistence type="predicted"/>
<feature type="domain" description="MIB/HERC2" evidence="4">
    <location>
        <begin position="868"/>
        <end position="940"/>
    </location>
</feature>
<dbReference type="GO" id="GO:0004842">
    <property type="term" value="F:ubiquitin-protein transferase activity"/>
    <property type="evidence" value="ECO:0007669"/>
    <property type="project" value="InterPro"/>
</dbReference>
<dbReference type="AlphaFoldDB" id="A0A2T7NFK3"/>
<dbReference type="Gene3D" id="3.40.50.410">
    <property type="entry name" value="von Willebrand factor, type A domain"/>
    <property type="match status" value="1"/>
</dbReference>
<dbReference type="Proteomes" id="UP000245119">
    <property type="component" value="Linkage Group LG13"/>
</dbReference>
<dbReference type="EMBL" id="PZQS01000013">
    <property type="protein sequence ID" value="PVD19958.1"/>
    <property type="molecule type" value="Genomic_DNA"/>
</dbReference>
<name>A0A2T7NFK3_POMCA</name>
<feature type="compositionally biased region" description="Basic and acidic residues" evidence="2">
    <location>
        <begin position="42"/>
        <end position="70"/>
    </location>
</feature>
<dbReference type="GO" id="GO:0016567">
    <property type="term" value="P:protein ubiquitination"/>
    <property type="evidence" value="ECO:0007669"/>
    <property type="project" value="InterPro"/>
</dbReference>
<comment type="caution">
    <text evidence="5">The sequence shown here is derived from an EMBL/GenBank/DDBJ whole genome shotgun (WGS) entry which is preliminary data.</text>
</comment>
<feature type="domain" description="VWFA" evidence="3">
    <location>
        <begin position="520"/>
        <end position="733"/>
    </location>
</feature>
<dbReference type="STRING" id="400727.A0A2T7NFK3"/>
<gene>
    <name evidence="5" type="ORF">C0Q70_20452</name>
</gene>
<keyword evidence="6" id="KW-1185">Reference proteome</keyword>
<feature type="compositionally biased region" description="Basic and acidic residues" evidence="2">
    <location>
        <begin position="489"/>
        <end position="511"/>
    </location>
</feature>
<feature type="compositionally biased region" description="Polar residues" evidence="2">
    <location>
        <begin position="420"/>
        <end position="436"/>
    </location>
</feature>